<name>A0A7V1BGF6_9RHOB</name>
<sequence length="132" mass="14354">MSKQGIDRTARRSYIRTMRILLRLTTFCLSLALLSGVLAHDLAAANMSMEMSGLTTSAHIEQDDDCTACLQDDQGAIVCDIDCTAPVFLIAQLLHPQPETLHRFAVPMPKDLGLSGTDPASDPFPPRTISLI</sequence>
<dbReference type="EMBL" id="DRFN01000036">
    <property type="protein sequence ID" value="HDZ52796.1"/>
    <property type="molecule type" value="Genomic_DNA"/>
</dbReference>
<reference evidence="1" key="1">
    <citation type="journal article" date="2020" name="mSystems">
        <title>Genome- and Community-Level Interaction Insights into Carbon Utilization and Element Cycling Functions of Hydrothermarchaeota in Hydrothermal Sediment.</title>
        <authorList>
            <person name="Zhou Z."/>
            <person name="Liu Y."/>
            <person name="Xu W."/>
            <person name="Pan J."/>
            <person name="Luo Z.H."/>
            <person name="Li M."/>
        </authorList>
    </citation>
    <scope>NUCLEOTIDE SEQUENCE [LARGE SCALE GENOMIC DNA]</scope>
    <source>
        <strain evidence="1">HyVt-323</strain>
    </source>
</reference>
<organism evidence="1">
    <name type="scientific">Sulfitobacter litoralis</name>
    <dbReference type="NCBI Taxonomy" id="335975"/>
    <lineage>
        <taxon>Bacteria</taxon>
        <taxon>Pseudomonadati</taxon>
        <taxon>Pseudomonadota</taxon>
        <taxon>Alphaproteobacteria</taxon>
        <taxon>Rhodobacterales</taxon>
        <taxon>Roseobacteraceae</taxon>
        <taxon>Sulfitobacter</taxon>
    </lineage>
</organism>
<protein>
    <submittedName>
        <fullName evidence="1">Uncharacterized protein</fullName>
    </submittedName>
</protein>
<proteinExistence type="predicted"/>
<dbReference type="Proteomes" id="UP000885704">
    <property type="component" value="Unassembled WGS sequence"/>
</dbReference>
<accession>A0A7V1BGF6</accession>
<gene>
    <name evidence="1" type="ORF">ENH63_13700</name>
</gene>
<comment type="caution">
    <text evidence="1">The sequence shown here is derived from an EMBL/GenBank/DDBJ whole genome shotgun (WGS) entry which is preliminary data.</text>
</comment>
<dbReference type="AlphaFoldDB" id="A0A7V1BGF6"/>
<evidence type="ECO:0000313" key="1">
    <source>
        <dbReference type="EMBL" id="HDZ52796.1"/>
    </source>
</evidence>